<feature type="transmembrane region" description="Helical" evidence="9">
    <location>
        <begin position="211"/>
        <end position="230"/>
    </location>
</feature>
<organism evidence="10 11">
    <name type="scientific">Trichoderma lentiforme</name>
    <dbReference type="NCBI Taxonomy" id="1567552"/>
    <lineage>
        <taxon>Eukaryota</taxon>
        <taxon>Fungi</taxon>
        <taxon>Dikarya</taxon>
        <taxon>Ascomycota</taxon>
        <taxon>Pezizomycotina</taxon>
        <taxon>Sordariomycetes</taxon>
        <taxon>Hypocreomycetidae</taxon>
        <taxon>Hypocreales</taxon>
        <taxon>Hypocreaceae</taxon>
        <taxon>Trichoderma</taxon>
    </lineage>
</organism>
<feature type="transmembrane region" description="Helical" evidence="9">
    <location>
        <begin position="285"/>
        <end position="303"/>
    </location>
</feature>
<reference evidence="10 11" key="1">
    <citation type="submission" date="2018-06" db="EMBL/GenBank/DDBJ databases">
        <title>Genome analysis of cellulolytic fungus Trichoderma lentiforme CFAM-422.</title>
        <authorList>
            <person name="Steindorff A.S."/>
            <person name="Formighieri E.F."/>
            <person name="Midorikawa G.E.O."/>
            <person name="Tamietti M.S."/>
            <person name="Ramos E.Z."/>
            <person name="Silva A.S."/>
            <person name="Bon E.P.S."/>
            <person name="Mendes T.D."/>
            <person name="Damaso M.C.T."/>
            <person name="Favaro L.C.L."/>
        </authorList>
    </citation>
    <scope>NUCLEOTIDE SEQUENCE [LARGE SCALE GENOMIC DNA]</scope>
    <source>
        <strain evidence="10 11">CFAM-422</strain>
    </source>
</reference>
<dbReference type="InterPro" id="IPR009447">
    <property type="entry name" value="PIGW/GWT1"/>
</dbReference>
<keyword evidence="9" id="KW-0808">Transferase</keyword>
<comment type="function">
    <text evidence="9">A acetyltransferase, which acetylates the inositol ring of phosphatidylinositol during biosynthesis of GPI-anchor.</text>
</comment>
<evidence type="ECO:0000256" key="9">
    <source>
        <dbReference type="RuleBase" id="RU280819"/>
    </source>
</evidence>
<dbReference type="GO" id="GO:0032216">
    <property type="term" value="F:glucosaminyl-phosphatidylinositol O-acyltransferase activity"/>
    <property type="evidence" value="ECO:0007669"/>
    <property type="project" value="TreeGrafter"/>
</dbReference>
<evidence type="ECO:0000313" key="11">
    <source>
        <dbReference type="Proteomes" id="UP000801864"/>
    </source>
</evidence>
<keyword evidence="7 9" id="KW-1133">Transmembrane helix</keyword>
<evidence type="ECO:0000256" key="4">
    <source>
        <dbReference type="ARBA" id="ARBA00007559"/>
    </source>
</evidence>
<dbReference type="AlphaFoldDB" id="A0A9P4X8S3"/>
<accession>A0A9P4X8S3</accession>
<evidence type="ECO:0000256" key="1">
    <source>
        <dbReference type="ARBA" id="ARBA00002531"/>
    </source>
</evidence>
<dbReference type="Pfam" id="PF06423">
    <property type="entry name" value="GWT1"/>
    <property type="match status" value="1"/>
</dbReference>
<keyword evidence="9" id="KW-0256">Endoplasmic reticulum</keyword>
<sequence length="569" mass="62378">MAHYGCQLSTKRKLIGLHPPASLTAHQKAVKETRVKRSGCLEISVLLFISSSFSYHAIGRSFFRSQKSKNIYAIMSNAGSYKQRKEDFVSNLTGGSVSEIGYVTLVAPAAVLLWSVLQARQSFFKPYSVLGFVVDFSLTVGTFLLATTLYSDSPVLLNLLLLAPAFLIWLLPSSTAGSKKKPRLPPNAQSKVAAGPLPALSIKPFLTTYRGYMMITTVVAILAVDFRLFPRRFAKVETWGTSLMDMGVGSFVFSAGIVAARPVLKERASGRRVPLTTRLLQSIRHSIPLLVLGFIRLLSVKGLEYAEHVSEYGVHWNFFFTLGFLPPFVAIFQAIFDIIPSHAALALLLVGTYQALLENTALKGFVLTAPRVDLISMNREGIFSFIGYLAIFLAGQDLGKFIIPRNITSSSNSTAGMQRNTLLMTIAVWAGIWTVLYTIVTSYNFGLGLTVSRRLANLPYVLWVAAFNCWQILAFCVIDTIFFPAFYNAADARSEKEAYEASTSFVLKAYNRNGLAVFLIANLLTGLVNMTIPTLDATPVVAMGVLLAYTATVTGVAVLLDIYDISIKL</sequence>
<feature type="transmembrane region" description="Helical" evidence="9">
    <location>
        <begin position="460"/>
        <end position="487"/>
    </location>
</feature>
<comment type="similarity">
    <text evidence="4 9">Belongs to the PIGW family.</text>
</comment>
<evidence type="ECO:0000313" key="10">
    <source>
        <dbReference type="EMBL" id="KAF3063210.1"/>
    </source>
</evidence>
<dbReference type="GO" id="GO:0005789">
    <property type="term" value="C:endoplasmic reticulum membrane"/>
    <property type="evidence" value="ECO:0007669"/>
    <property type="project" value="UniProtKB-SubCell"/>
</dbReference>
<evidence type="ECO:0000256" key="5">
    <source>
        <dbReference type="ARBA" id="ARBA00022502"/>
    </source>
</evidence>
<feature type="transmembrane region" description="Helical" evidence="9">
    <location>
        <begin position="40"/>
        <end position="58"/>
    </location>
</feature>
<feature type="transmembrane region" description="Helical" evidence="9">
    <location>
        <begin position="129"/>
        <end position="149"/>
    </location>
</feature>
<dbReference type="GO" id="GO:0072659">
    <property type="term" value="P:protein localization to plasma membrane"/>
    <property type="evidence" value="ECO:0007669"/>
    <property type="project" value="TreeGrafter"/>
</dbReference>
<comment type="caution">
    <text evidence="9">Lacks conserved residue(s) required for the propagation of feature annotation.</text>
</comment>
<comment type="caution">
    <text evidence="10">The sequence shown here is derived from an EMBL/GenBank/DDBJ whole genome shotgun (WGS) entry which is preliminary data.</text>
</comment>
<feature type="transmembrane region" description="Helical" evidence="9">
    <location>
        <begin position="315"/>
        <end position="336"/>
    </location>
</feature>
<keyword evidence="6 9" id="KW-0812">Transmembrane</keyword>
<evidence type="ECO:0000256" key="8">
    <source>
        <dbReference type="ARBA" id="ARBA00023136"/>
    </source>
</evidence>
<dbReference type="EC" id="2.3.-.-" evidence="9"/>
<dbReference type="GO" id="GO:0006506">
    <property type="term" value="P:GPI anchor biosynthetic process"/>
    <property type="evidence" value="ECO:0007669"/>
    <property type="project" value="UniProtKB-KW"/>
</dbReference>
<dbReference type="PIRSF" id="PIRSF017321">
    <property type="entry name" value="GWT1"/>
    <property type="match status" value="1"/>
</dbReference>
<dbReference type="PANTHER" id="PTHR20661">
    <property type="entry name" value="PHOSPHATIDYLINOSITOL-GLYCAN BIOSYNTHESIS CLASS W PROTEIN"/>
    <property type="match status" value="1"/>
</dbReference>
<proteinExistence type="inferred from homology"/>
<comment type="pathway">
    <text evidence="3 9">Glycolipid biosynthesis; glycosylphosphatidylinositol-anchor biosynthesis.</text>
</comment>
<keyword evidence="9" id="KW-0012">Acyltransferase</keyword>
<feature type="transmembrane region" description="Helical" evidence="9">
    <location>
        <begin position="155"/>
        <end position="172"/>
    </location>
</feature>
<gene>
    <name evidence="10" type="ORF">CFAM422_010030</name>
</gene>
<feature type="transmembrane region" description="Helical" evidence="9">
    <location>
        <begin position="242"/>
        <end position="264"/>
    </location>
</feature>
<keyword evidence="8 9" id="KW-0472">Membrane</keyword>
<name>A0A9P4X8S3_9HYPO</name>
<protein>
    <recommendedName>
        <fullName evidence="9">GPI-anchored wall transfer protein</fullName>
        <ecNumber evidence="9">2.3.-.-</ecNumber>
    </recommendedName>
</protein>
<evidence type="ECO:0000256" key="3">
    <source>
        <dbReference type="ARBA" id="ARBA00004687"/>
    </source>
</evidence>
<keyword evidence="5 9" id="KW-0337">GPI-anchor biosynthesis</keyword>
<comment type="subcellular location">
    <subcellularLocation>
        <location evidence="2 9">Endoplasmic reticulum membrane</location>
        <topology evidence="2 9">Multi-pass membrane protein</topology>
    </subcellularLocation>
</comment>
<evidence type="ECO:0000256" key="7">
    <source>
        <dbReference type="ARBA" id="ARBA00022989"/>
    </source>
</evidence>
<dbReference type="Proteomes" id="UP000801864">
    <property type="component" value="Unassembled WGS sequence"/>
</dbReference>
<evidence type="ECO:0000256" key="6">
    <source>
        <dbReference type="ARBA" id="ARBA00022692"/>
    </source>
</evidence>
<dbReference type="PANTHER" id="PTHR20661:SF0">
    <property type="entry name" value="PHOSPHATIDYLINOSITOL-GLYCAN BIOSYNTHESIS CLASS W PROTEIN"/>
    <property type="match status" value="1"/>
</dbReference>
<feature type="transmembrane region" description="Helical" evidence="9">
    <location>
        <begin position="343"/>
        <end position="362"/>
    </location>
</feature>
<feature type="transmembrane region" description="Helical" evidence="9">
    <location>
        <begin position="515"/>
        <end position="535"/>
    </location>
</feature>
<comment type="function">
    <text evidence="1">Probable acetyltransferase, which acetylates the inositol ring of phosphatidylinositol during biosynthesis of GPI-anchor.</text>
</comment>
<feature type="transmembrane region" description="Helical" evidence="9">
    <location>
        <begin position="541"/>
        <end position="563"/>
    </location>
</feature>
<evidence type="ECO:0000256" key="2">
    <source>
        <dbReference type="ARBA" id="ARBA00004477"/>
    </source>
</evidence>
<feature type="transmembrane region" description="Helical" evidence="9">
    <location>
        <begin position="422"/>
        <end position="440"/>
    </location>
</feature>
<keyword evidence="11" id="KW-1185">Reference proteome</keyword>
<dbReference type="EMBL" id="QLNT01000019">
    <property type="protein sequence ID" value="KAF3063210.1"/>
    <property type="molecule type" value="Genomic_DNA"/>
</dbReference>
<feature type="transmembrane region" description="Helical" evidence="9">
    <location>
        <begin position="100"/>
        <end position="117"/>
    </location>
</feature>
<feature type="transmembrane region" description="Helical" evidence="9">
    <location>
        <begin position="382"/>
        <end position="402"/>
    </location>
</feature>